<reference evidence="9" key="2">
    <citation type="submission" date="2014-07" db="EMBL/GenBank/DDBJ databases">
        <authorList>
            <person name="Hull J."/>
        </authorList>
    </citation>
    <scope>NUCLEOTIDE SEQUENCE</scope>
</reference>
<evidence type="ECO:0000256" key="7">
    <source>
        <dbReference type="SAM" id="MobiDB-lite"/>
    </source>
</evidence>
<evidence type="ECO:0000256" key="2">
    <source>
        <dbReference type="ARBA" id="ARBA00022448"/>
    </source>
</evidence>
<dbReference type="InterPro" id="IPR011701">
    <property type="entry name" value="MFS"/>
</dbReference>
<feature type="transmembrane region" description="Helical" evidence="8">
    <location>
        <begin position="96"/>
        <end position="117"/>
    </location>
</feature>
<dbReference type="InterPro" id="IPR050382">
    <property type="entry name" value="MFS_Na/Anion_cotransporter"/>
</dbReference>
<dbReference type="FunFam" id="1.20.1250.20:FF:000003">
    <property type="entry name" value="Solute carrier family 17 member 3"/>
    <property type="match status" value="1"/>
</dbReference>
<dbReference type="GO" id="GO:0016020">
    <property type="term" value="C:membrane"/>
    <property type="evidence" value="ECO:0007669"/>
    <property type="project" value="UniProtKB-SubCell"/>
</dbReference>
<sequence length="242" mass="26528">GVSNFNFKNFKTPWRAMLLSVPQWAFTLTQTCHWYVNDSIFSMEPTYLSKVFGFTVEKTGYMSALNFLVYIPVSFLFALLAMLTNSHLKVDVSRKLWTSVALLGGSLSLLILALVQLDSTQSVVAFIFFCAVNSAVHQGYMINILDIAPNLAGTIAGSIGTVSNVISSAGPMVIGYMITDEHDQSSWRNVFLLNAGVFALGNTIFVALGTTEIQPWNDPKFSSKNSDQKKQVSPASLEDVTS</sequence>
<dbReference type="SUPFAM" id="SSF103473">
    <property type="entry name" value="MFS general substrate transporter"/>
    <property type="match status" value="1"/>
</dbReference>
<dbReference type="EMBL" id="GBHO01044284">
    <property type="protein sequence ID" value="JAF99319.1"/>
    <property type="molecule type" value="Transcribed_RNA"/>
</dbReference>
<feature type="transmembrane region" description="Helical" evidence="8">
    <location>
        <begin position="64"/>
        <end position="84"/>
    </location>
</feature>
<accession>A0A0A9W381</accession>
<evidence type="ECO:0000256" key="5">
    <source>
        <dbReference type="ARBA" id="ARBA00022989"/>
    </source>
</evidence>
<dbReference type="GO" id="GO:0006820">
    <property type="term" value="P:monoatomic anion transport"/>
    <property type="evidence" value="ECO:0007669"/>
    <property type="project" value="TreeGrafter"/>
</dbReference>
<gene>
    <name evidence="9" type="primary">SLC17A4</name>
    <name evidence="9" type="ORF">CM83_5359</name>
</gene>
<feature type="transmembrane region" description="Helical" evidence="8">
    <location>
        <begin position="190"/>
        <end position="210"/>
    </location>
</feature>
<keyword evidence="6 8" id="KW-0472">Membrane</keyword>
<organism evidence="9">
    <name type="scientific">Lygus hesperus</name>
    <name type="common">Western plant bug</name>
    <dbReference type="NCBI Taxonomy" id="30085"/>
    <lineage>
        <taxon>Eukaryota</taxon>
        <taxon>Metazoa</taxon>
        <taxon>Ecdysozoa</taxon>
        <taxon>Arthropoda</taxon>
        <taxon>Hexapoda</taxon>
        <taxon>Insecta</taxon>
        <taxon>Pterygota</taxon>
        <taxon>Neoptera</taxon>
        <taxon>Paraneoptera</taxon>
        <taxon>Hemiptera</taxon>
        <taxon>Heteroptera</taxon>
        <taxon>Panheteroptera</taxon>
        <taxon>Cimicomorpha</taxon>
        <taxon>Miridae</taxon>
        <taxon>Mirini</taxon>
        <taxon>Lygus</taxon>
    </lineage>
</organism>
<feature type="compositionally biased region" description="Polar residues" evidence="7">
    <location>
        <begin position="220"/>
        <end position="242"/>
    </location>
</feature>
<evidence type="ECO:0000256" key="8">
    <source>
        <dbReference type="SAM" id="Phobius"/>
    </source>
</evidence>
<proteinExistence type="predicted"/>
<name>A0A0A9W381_LYGHE</name>
<evidence type="ECO:0000256" key="4">
    <source>
        <dbReference type="ARBA" id="ARBA00022847"/>
    </source>
</evidence>
<feature type="transmembrane region" description="Helical" evidence="8">
    <location>
        <begin position="123"/>
        <end position="142"/>
    </location>
</feature>
<keyword evidence="3 8" id="KW-0812">Transmembrane</keyword>
<keyword evidence="4" id="KW-0769">Symport</keyword>
<keyword evidence="5 8" id="KW-1133">Transmembrane helix</keyword>
<feature type="region of interest" description="Disordered" evidence="7">
    <location>
        <begin position="218"/>
        <end position="242"/>
    </location>
</feature>
<keyword evidence="2" id="KW-0813">Transport</keyword>
<dbReference type="PANTHER" id="PTHR11662:SF399">
    <property type="entry name" value="FI19708P1-RELATED"/>
    <property type="match status" value="1"/>
</dbReference>
<evidence type="ECO:0000256" key="6">
    <source>
        <dbReference type="ARBA" id="ARBA00023136"/>
    </source>
</evidence>
<evidence type="ECO:0000256" key="3">
    <source>
        <dbReference type="ARBA" id="ARBA00022692"/>
    </source>
</evidence>
<reference evidence="9" key="1">
    <citation type="journal article" date="2014" name="PLoS ONE">
        <title>Transcriptome-Based Identification of ABC Transporters in the Western Tarnished Plant Bug Lygus hesperus.</title>
        <authorList>
            <person name="Hull J.J."/>
            <person name="Chaney K."/>
            <person name="Geib S.M."/>
            <person name="Fabrick J.A."/>
            <person name="Brent C.S."/>
            <person name="Walsh D."/>
            <person name="Lavine L.C."/>
        </authorList>
    </citation>
    <scope>NUCLEOTIDE SEQUENCE</scope>
</reference>
<protein>
    <submittedName>
        <fullName evidence="9">Putative small intestine sodium-dependent phosphate transport protein</fullName>
    </submittedName>
</protein>
<evidence type="ECO:0000256" key="1">
    <source>
        <dbReference type="ARBA" id="ARBA00004141"/>
    </source>
</evidence>
<dbReference type="Pfam" id="PF07690">
    <property type="entry name" value="MFS_1"/>
    <property type="match status" value="1"/>
</dbReference>
<dbReference type="AlphaFoldDB" id="A0A0A9W381"/>
<dbReference type="PANTHER" id="PTHR11662">
    <property type="entry name" value="SOLUTE CARRIER FAMILY 17"/>
    <property type="match status" value="1"/>
</dbReference>
<feature type="non-terminal residue" evidence="9">
    <location>
        <position position="1"/>
    </location>
</feature>
<dbReference type="Gene3D" id="1.20.1250.20">
    <property type="entry name" value="MFS general substrate transporter like domains"/>
    <property type="match status" value="1"/>
</dbReference>
<dbReference type="GO" id="GO:0015293">
    <property type="term" value="F:symporter activity"/>
    <property type="evidence" value="ECO:0007669"/>
    <property type="project" value="UniProtKB-KW"/>
</dbReference>
<comment type="subcellular location">
    <subcellularLocation>
        <location evidence="1">Membrane</location>
        <topology evidence="1">Multi-pass membrane protein</topology>
    </subcellularLocation>
</comment>
<feature type="transmembrane region" description="Helical" evidence="8">
    <location>
        <begin position="154"/>
        <end position="178"/>
    </location>
</feature>
<dbReference type="InterPro" id="IPR036259">
    <property type="entry name" value="MFS_trans_sf"/>
</dbReference>
<evidence type="ECO:0000313" key="9">
    <source>
        <dbReference type="EMBL" id="JAF99319.1"/>
    </source>
</evidence>